<gene>
    <name evidence="2" type="primary">A02g501830.1_BraROA</name>
    <name evidence="2" type="ORF">IGI04_005370</name>
</gene>
<reference evidence="2 3" key="1">
    <citation type="submission" date="2021-03" db="EMBL/GenBank/DDBJ databases">
        <authorList>
            <person name="King G.J."/>
            <person name="Bancroft I."/>
            <person name="Baten A."/>
            <person name="Bloomfield J."/>
            <person name="Borpatragohain P."/>
            <person name="He Z."/>
            <person name="Irish N."/>
            <person name="Irwin J."/>
            <person name="Liu K."/>
            <person name="Mauleon R.P."/>
            <person name="Moore J."/>
            <person name="Morris R."/>
            <person name="Ostergaard L."/>
            <person name="Wang B."/>
            <person name="Wells R."/>
        </authorList>
    </citation>
    <scope>NUCLEOTIDE SEQUENCE [LARGE SCALE GENOMIC DNA]</scope>
    <source>
        <strain evidence="2">R-o-18</strain>
        <tissue evidence="2">Leaf</tissue>
    </source>
</reference>
<evidence type="ECO:0000313" key="3">
    <source>
        <dbReference type="Proteomes" id="UP000823674"/>
    </source>
</evidence>
<dbReference type="EMBL" id="JADBGQ010000002">
    <property type="protein sequence ID" value="KAG5409051.1"/>
    <property type="molecule type" value="Genomic_DNA"/>
</dbReference>
<feature type="region of interest" description="Disordered" evidence="1">
    <location>
        <begin position="273"/>
        <end position="314"/>
    </location>
</feature>
<evidence type="ECO:0008006" key="4">
    <source>
        <dbReference type="Google" id="ProtNLM"/>
    </source>
</evidence>
<feature type="compositionally biased region" description="Polar residues" evidence="1">
    <location>
        <begin position="295"/>
        <end position="307"/>
    </location>
</feature>
<comment type="caution">
    <text evidence="2">The sequence shown here is derived from an EMBL/GenBank/DDBJ whole genome shotgun (WGS) entry which is preliminary data.</text>
</comment>
<dbReference type="InterPro" id="IPR012340">
    <property type="entry name" value="NA-bd_OB-fold"/>
</dbReference>
<protein>
    <recommendedName>
        <fullName evidence="4">DUF223 domain-containing protein</fullName>
    </recommendedName>
</protein>
<organism evidence="2 3">
    <name type="scientific">Brassica rapa subsp. trilocularis</name>
    <dbReference type="NCBI Taxonomy" id="1813537"/>
    <lineage>
        <taxon>Eukaryota</taxon>
        <taxon>Viridiplantae</taxon>
        <taxon>Streptophyta</taxon>
        <taxon>Embryophyta</taxon>
        <taxon>Tracheophyta</taxon>
        <taxon>Spermatophyta</taxon>
        <taxon>Magnoliopsida</taxon>
        <taxon>eudicotyledons</taxon>
        <taxon>Gunneridae</taxon>
        <taxon>Pentapetalae</taxon>
        <taxon>rosids</taxon>
        <taxon>malvids</taxon>
        <taxon>Brassicales</taxon>
        <taxon>Brassicaceae</taxon>
        <taxon>Brassiceae</taxon>
        <taxon>Brassica</taxon>
    </lineage>
</organism>
<name>A0ABQ7NDT6_BRACM</name>
<sequence>MVASFECITGLMVFSKFIGCSECQTKVTRGATSLLSVFEVTCSNTNFCFSDSPIAIRFTNQTVGELYETDKPIDGISKHEYRHTRYCWHSNVFLNIVSSRLFLNETSETHFYFDKDCAVGQIYLKSEIETKSGCCFAPSATANCSMGSHHFNVLPAMRRIQLELLDSLPSTNFARYRVRMTISDATDAAEFVVFDTVITKLTNICAANPSNQQVAVSQDLQDWDLPQCVHEIAGSTLTFQLSLSHFNISAIHQIFTVSRIFYYNQCPPQLNFEGRYDNPGDDTPAAGAVKRSHSHVLQSSPVNQGESDGNGDVA</sequence>
<evidence type="ECO:0000256" key="1">
    <source>
        <dbReference type="SAM" id="MobiDB-lite"/>
    </source>
</evidence>
<accession>A0ABQ7NDT6</accession>
<proteinExistence type="predicted"/>
<dbReference type="Gene3D" id="2.40.50.140">
    <property type="entry name" value="Nucleic acid-binding proteins"/>
    <property type="match status" value="1"/>
</dbReference>
<evidence type="ECO:0000313" key="2">
    <source>
        <dbReference type="EMBL" id="KAG5409051.1"/>
    </source>
</evidence>
<keyword evidence="3" id="KW-1185">Reference proteome</keyword>
<dbReference type="Proteomes" id="UP000823674">
    <property type="component" value="Chromosome A02"/>
</dbReference>